<keyword evidence="1" id="KW-1133">Transmembrane helix</keyword>
<accession>A0A6J7BL79</accession>
<keyword evidence="1" id="KW-0812">Transmembrane</keyword>
<reference evidence="2" key="1">
    <citation type="submission" date="2020-05" db="EMBL/GenBank/DDBJ databases">
        <authorList>
            <person name="Chiriac C."/>
            <person name="Salcher M."/>
            <person name="Ghai R."/>
            <person name="Kavagutti S V."/>
        </authorList>
    </citation>
    <scope>NUCLEOTIDE SEQUENCE</scope>
</reference>
<protein>
    <submittedName>
        <fullName evidence="2">Unannotated protein</fullName>
    </submittedName>
</protein>
<gene>
    <name evidence="2" type="ORF">UFOPK3241_01543</name>
</gene>
<name>A0A6J7BL79_9ZZZZ</name>
<feature type="transmembrane region" description="Helical" evidence="1">
    <location>
        <begin position="54"/>
        <end position="76"/>
    </location>
</feature>
<evidence type="ECO:0000256" key="1">
    <source>
        <dbReference type="SAM" id="Phobius"/>
    </source>
</evidence>
<dbReference type="AlphaFoldDB" id="A0A6J7BL79"/>
<feature type="transmembrane region" description="Helical" evidence="1">
    <location>
        <begin position="20"/>
        <end position="42"/>
    </location>
</feature>
<keyword evidence="1" id="KW-0472">Membrane</keyword>
<sequence>MAFGPSLFGRVKEMSVKPVAAAETFCTIMSILMSASAMDWKIRAATPVRSGTPTIVIFASLLSCAMPAMIACSMVPPSGWFLTTQVPSLVEKDDRT</sequence>
<evidence type="ECO:0000313" key="2">
    <source>
        <dbReference type="EMBL" id="CAB4845684.1"/>
    </source>
</evidence>
<organism evidence="2">
    <name type="scientific">freshwater metagenome</name>
    <dbReference type="NCBI Taxonomy" id="449393"/>
    <lineage>
        <taxon>unclassified sequences</taxon>
        <taxon>metagenomes</taxon>
        <taxon>ecological metagenomes</taxon>
    </lineage>
</organism>
<dbReference type="EMBL" id="CAFAZX010000149">
    <property type="protein sequence ID" value="CAB4845684.1"/>
    <property type="molecule type" value="Genomic_DNA"/>
</dbReference>
<proteinExistence type="predicted"/>